<evidence type="ECO:0000259" key="7">
    <source>
        <dbReference type="PROSITE" id="PS51447"/>
    </source>
</evidence>
<dbReference type="AlphaFoldDB" id="A0A561SP52"/>
<proteinExistence type="inferred from homology"/>
<dbReference type="GO" id="GO:0000049">
    <property type="term" value="F:tRNA binding"/>
    <property type="evidence" value="ECO:0007669"/>
    <property type="project" value="InterPro"/>
</dbReference>
<keyword evidence="5" id="KW-0648">Protein biosynthesis</keyword>
<evidence type="ECO:0000256" key="5">
    <source>
        <dbReference type="ARBA" id="ARBA00022917"/>
    </source>
</evidence>
<dbReference type="Gene3D" id="3.30.70.380">
    <property type="entry name" value="Ferrodoxin-fold anticodon-binding domain"/>
    <property type="match status" value="1"/>
</dbReference>
<accession>A0A561SP52</accession>
<keyword evidence="6 8" id="KW-0030">Aminoacyl-tRNA synthetase</keyword>
<dbReference type="InterPro" id="IPR002319">
    <property type="entry name" value="Phenylalanyl-tRNA_Synthase"/>
</dbReference>
<protein>
    <submittedName>
        <fullName evidence="8">Phenylalanyl-tRNA synthetase alpha subunit</fullName>
    </submittedName>
</protein>
<dbReference type="Pfam" id="PF01409">
    <property type="entry name" value="tRNA-synt_2d"/>
    <property type="match status" value="1"/>
</dbReference>
<dbReference type="GO" id="GO:0005524">
    <property type="term" value="F:ATP binding"/>
    <property type="evidence" value="ECO:0007669"/>
    <property type="project" value="UniProtKB-KW"/>
</dbReference>
<evidence type="ECO:0000313" key="8">
    <source>
        <dbReference type="EMBL" id="TWF76640.1"/>
    </source>
</evidence>
<dbReference type="PROSITE" id="PS51447">
    <property type="entry name" value="FDX_ACB"/>
    <property type="match status" value="1"/>
</dbReference>
<dbReference type="InterPro" id="IPR045864">
    <property type="entry name" value="aa-tRNA-synth_II/BPL/LPL"/>
</dbReference>
<comment type="similarity">
    <text evidence="1">Belongs to the class-II aminoacyl-tRNA synthetase family.</text>
</comment>
<evidence type="ECO:0000256" key="1">
    <source>
        <dbReference type="ARBA" id="ARBA00008226"/>
    </source>
</evidence>
<keyword evidence="4" id="KW-0067">ATP-binding</keyword>
<dbReference type="GO" id="GO:0043039">
    <property type="term" value="P:tRNA aminoacylation"/>
    <property type="evidence" value="ECO:0007669"/>
    <property type="project" value="InterPro"/>
</dbReference>
<reference evidence="8 9" key="1">
    <citation type="submission" date="2019-06" db="EMBL/GenBank/DDBJ databases">
        <title>Sequencing the genomes of 1000 actinobacteria strains.</title>
        <authorList>
            <person name="Klenk H.-P."/>
        </authorList>
    </citation>
    <scope>NUCLEOTIDE SEQUENCE [LARGE SCALE GENOMIC DNA]</scope>
    <source>
        <strain evidence="8 9">DSM 45671</strain>
    </source>
</reference>
<organism evidence="8 9">
    <name type="scientific">Pseudonocardia hierapolitana</name>
    <dbReference type="NCBI Taxonomy" id="1128676"/>
    <lineage>
        <taxon>Bacteria</taxon>
        <taxon>Bacillati</taxon>
        <taxon>Actinomycetota</taxon>
        <taxon>Actinomycetes</taxon>
        <taxon>Pseudonocardiales</taxon>
        <taxon>Pseudonocardiaceae</taxon>
        <taxon>Pseudonocardia</taxon>
    </lineage>
</organism>
<dbReference type="Proteomes" id="UP000321261">
    <property type="component" value="Unassembled WGS sequence"/>
</dbReference>
<dbReference type="OrthoDB" id="489670at2"/>
<dbReference type="Gene3D" id="3.30.930.10">
    <property type="entry name" value="Bira Bifunctional Protein, Domain 2"/>
    <property type="match status" value="1"/>
</dbReference>
<gene>
    <name evidence="8" type="ORF">FHX44_112534</name>
</gene>
<keyword evidence="3" id="KW-0547">Nucleotide-binding</keyword>
<dbReference type="SMART" id="SM00896">
    <property type="entry name" value="FDX-ACB"/>
    <property type="match status" value="1"/>
</dbReference>
<keyword evidence="2" id="KW-0436">Ligase</keyword>
<evidence type="ECO:0000256" key="2">
    <source>
        <dbReference type="ARBA" id="ARBA00022598"/>
    </source>
</evidence>
<name>A0A561SP52_9PSEU</name>
<evidence type="ECO:0000256" key="3">
    <source>
        <dbReference type="ARBA" id="ARBA00022741"/>
    </source>
</evidence>
<comment type="caution">
    <text evidence="8">The sequence shown here is derived from an EMBL/GenBank/DDBJ whole genome shotgun (WGS) entry which is preliminary data.</text>
</comment>
<dbReference type="EMBL" id="VIWU01000001">
    <property type="protein sequence ID" value="TWF76640.1"/>
    <property type="molecule type" value="Genomic_DNA"/>
</dbReference>
<dbReference type="SUPFAM" id="SSF55681">
    <property type="entry name" value="Class II aaRS and biotin synthetases"/>
    <property type="match status" value="1"/>
</dbReference>
<feature type="domain" description="FDX-ACB" evidence="7">
    <location>
        <begin position="265"/>
        <end position="376"/>
    </location>
</feature>
<sequence length="381" mass="41422">MPATLSPDHVAAALALRDLTDPAQGTHAVGLLLDAAVEALAARWGSAVRVLRPSPCVSVEDNYDRLGYPAAAITREARYSRYLGDTVMLRSHTTAGVPPALRALATEPDPPTDLLLVLPGLVYRRDVIDRLHVGEPHQVDLWRITQGGIDAVDLDDMLDTLVEAVLPGADRRTVPARHPYTEQGRQVDVRIGDGWVELAECGLAAPHVLATAGLDPRRWRGLALGMGLDRAVMLRKGVPDIRLLRATDPRIAEQMLDLSPWRPVSMLPAVRRDLSIVAAAGVDAELLGDRARGALGPDAELLESLTLLARTPHEQLPGPARDRLGTEPGQDNLLLRLVLRPLDRTLTDAEANAVRDRVYAALHEGPRHEWAALPERQRSST</sequence>
<dbReference type="InterPro" id="IPR036690">
    <property type="entry name" value="Fdx_antiC-bd_sf"/>
</dbReference>
<keyword evidence="9" id="KW-1185">Reference proteome</keyword>
<dbReference type="InterPro" id="IPR005121">
    <property type="entry name" value="Fdx_antiC-bd"/>
</dbReference>
<dbReference type="GO" id="GO:0006412">
    <property type="term" value="P:translation"/>
    <property type="evidence" value="ECO:0007669"/>
    <property type="project" value="UniProtKB-KW"/>
</dbReference>
<dbReference type="SUPFAM" id="SSF54991">
    <property type="entry name" value="Anticodon-binding domain of PheRS"/>
    <property type="match status" value="1"/>
</dbReference>
<evidence type="ECO:0000256" key="6">
    <source>
        <dbReference type="ARBA" id="ARBA00023146"/>
    </source>
</evidence>
<evidence type="ECO:0000313" key="9">
    <source>
        <dbReference type="Proteomes" id="UP000321261"/>
    </source>
</evidence>
<dbReference type="GO" id="GO:0004812">
    <property type="term" value="F:aminoacyl-tRNA ligase activity"/>
    <property type="evidence" value="ECO:0007669"/>
    <property type="project" value="UniProtKB-KW"/>
</dbReference>
<evidence type="ECO:0000256" key="4">
    <source>
        <dbReference type="ARBA" id="ARBA00022840"/>
    </source>
</evidence>